<evidence type="ECO:0000313" key="1">
    <source>
        <dbReference type="EMBL" id="ASU32975.1"/>
    </source>
</evidence>
<dbReference type="KEGG" id="muc:MuYL_1075"/>
<organism evidence="1 2">
    <name type="scientific">Mucilaginibacter xinganensis</name>
    <dbReference type="NCBI Taxonomy" id="1234841"/>
    <lineage>
        <taxon>Bacteria</taxon>
        <taxon>Pseudomonadati</taxon>
        <taxon>Bacteroidota</taxon>
        <taxon>Sphingobacteriia</taxon>
        <taxon>Sphingobacteriales</taxon>
        <taxon>Sphingobacteriaceae</taxon>
        <taxon>Mucilaginibacter</taxon>
    </lineage>
</organism>
<gene>
    <name evidence="1" type="ORF">MuYL_1075</name>
</gene>
<dbReference type="GO" id="GO:0016853">
    <property type="term" value="F:isomerase activity"/>
    <property type="evidence" value="ECO:0007669"/>
    <property type="project" value="UniProtKB-KW"/>
</dbReference>
<proteinExistence type="predicted"/>
<dbReference type="AlphaFoldDB" id="A0A223NSU5"/>
<dbReference type="Proteomes" id="UP000215002">
    <property type="component" value="Chromosome"/>
</dbReference>
<evidence type="ECO:0000313" key="2">
    <source>
        <dbReference type="Proteomes" id="UP000215002"/>
    </source>
</evidence>
<keyword evidence="1" id="KW-0413">Isomerase</keyword>
<protein>
    <submittedName>
        <fullName evidence="1">Thiol-disulfide isomerase or thioredoxin</fullName>
    </submittedName>
</protein>
<name>A0A223NSU5_9SPHI</name>
<keyword evidence="2" id="KW-1185">Reference proteome</keyword>
<sequence>MINAIPRYLLISKSGKILNVELPYPSQKEEFKSELEKYL</sequence>
<dbReference type="EMBL" id="CP022743">
    <property type="protein sequence ID" value="ASU32975.1"/>
    <property type="molecule type" value="Genomic_DNA"/>
</dbReference>
<accession>A0A223NSU5</accession>
<reference evidence="1 2" key="1">
    <citation type="submission" date="2017-08" db="EMBL/GenBank/DDBJ databases">
        <title>Complete genome sequence of Mucilaginibacter sp. strain BJC16-A31.</title>
        <authorList>
            <consortium name="Henan University of Science and Technology"/>
            <person name="You X."/>
        </authorList>
    </citation>
    <scope>NUCLEOTIDE SEQUENCE [LARGE SCALE GENOMIC DNA]</scope>
    <source>
        <strain evidence="1 2">BJC16-A31</strain>
    </source>
</reference>